<dbReference type="PANTHER" id="PTHR36435">
    <property type="entry name" value="SLR1288 PROTEIN"/>
    <property type="match status" value="1"/>
</dbReference>
<sequence>MQIQSFSLFWEIIIYGAFIGLICMFPKSRQLYKEAFNFSVLNNFRTYLLILIAFSTIFTANLIIFNRSLSSTFNLLTSSASRTVMLDPFELASLIIGIVIIAPVFEELLFRVPLSIWMNRSYRFFIALFISSILFGLLHAEYPVFGFVLGMIFGVVYKLSKSVVPAIITHFIWNVFSLYYFNYL</sequence>
<proteinExistence type="predicted"/>
<keyword evidence="1" id="KW-0472">Membrane</keyword>
<accession>A0A1H8B3B2</accession>
<keyword evidence="1" id="KW-1133">Transmembrane helix</keyword>
<dbReference type="OrthoDB" id="9782250at2"/>
<dbReference type="Proteomes" id="UP000198553">
    <property type="component" value="Unassembled WGS sequence"/>
</dbReference>
<dbReference type="EMBL" id="FOBW01000005">
    <property type="protein sequence ID" value="SEM76594.1"/>
    <property type="molecule type" value="Genomic_DNA"/>
</dbReference>
<dbReference type="PANTHER" id="PTHR36435:SF1">
    <property type="entry name" value="CAAX AMINO TERMINAL PROTEASE FAMILY PROTEIN"/>
    <property type="match status" value="1"/>
</dbReference>
<gene>
    <name evidence="3" type="ORF">SAMN05192533_105235</name>
</gene>
<feature type="transmembrane region" description="Helical" evidence="1">
    <location>
        <begin position="46"/>
        <end position="65"/>
    </location>
</feature>
<keyword evidence="4" id="KW-1185">Reference proteome</keyword>
<dbReference type="InterPro" id="IPR003675">
    <property type="entry name" value="Rce1/LyrA-like_dom"/>
</dbReference>
<dbReference type="GO" id="GO:0004175">
    <property type="term" value="F:endopeptidase activity"/>
    <property type="evidence" value="ECO:0007669"/>
    <property type="project" value="UniProtKB-ARBA"/>
</dbReference>
<feature type="transmembrane region" description="Helical" evidence="1">
    <location>
        <begin position="163"/>
        <end position="181"/>
    </location>
</feature>
<evidence type="ECO:0000259" key="2">
    <source>
        <dbReference type="Pfam" id="PF02517"/>
    </source>
</evidence>
<feature type="transmembrane region" description="Helical" evidence="1">
    <location>
        <begin position="124"/>
        <end position="157"/>
    </location>
</feature>
<dbReference type="GO" id="GO:0080120">
    <property type="term" value="P:CAAX-box protein maturation"/>
    <property type="evidence" value="ECO:0007669"/>
    <property type="project" value="UniProtKB-ARBA"/>
</dbReference>
<feature type="domain" description="CAAX prenyl protease 2/Lysostaphin resistance protein A-like" evidence="2">
    <location>
        <begin position="91"/>
        <end position="176"/>
    </location>
</feature>
<reference evidence="4" key="1">
    <citation type="submission" date="2016-10" db="EMBL/GenBank/DDBJ databases">
        <authorList>
            <person name="Varghese N."/>
            <person name="Submissions S."/>
        </authorList>
    </citation>
    <scope>NUCLEOTIDE SEQUENCE [LARGE SCALE GENOMIC DNA]</scope>
    <source>
        <strain evidence="4">B48,IBRC-M 10115,DSM 25386,CECT 8001</strain>
    </source>
</reference>
<feature type="transmembrane region" description="Helical" evidence="1">
    <location>
        <begin position="6"/>
        <end position="25"/>
    </location>
</feature>
<evidence type="ECO:0000313" key="4">
    <source>
        <dbReference type="Proteomes" id="UP000198553"/>
    </source>
</evidence>
<dbReference type="STRING" id="930146.SAMN05192533_105235"/>
<name>A0A1H8B3B2_9BACI</name>
<dbReference type="InterPro" id="IPR052710">
    <property type="entry name" value="CAAX_protease"/>
</dbReference>
<feature type="transmembrane region" description="Helical" evidence="1">
    <location>
        <begin position="91"/>
        <end position="112"/>
    </location>
</feature>
<evidence type="ECO:0000256" key="1">
    <source>
        <dbReference type="SAM" id="Phobius"/>
    </source>
</evidence>
<dbReference type="AlphaFoldDB" id="A0A1H8B3B2"/>
<protein>
    <recommendedName>
        <fullName evidence="2">CAAX prenyl protease 2/Lysostaphin resistance protein A-like domain-containing protein</fullName>
    </recommendedName>
</protein>
<keyword evidence="1" id="KW-0812">Transmembrane</keyword>
<evidence type="ECO:0000313" key="3">
    <source>
        <dbReference type="EMBL" id="SEM76594.1"/>
    </source>
</evidence>
<dbReference type="Pfam" id="PF02517">
    <property type="entry name" value="Rce1-like"/>
    <property type="match status" value="1"/>
</dbReference>
<organism evidence="3 4">
    <name type="scientific">Mesobacillus persicus</name>
    <dbReference type="NCBI Taxonomy" id="930146"/>
    <lineage>
        <taxon>Bacteria</taxon>
        <taxon>Bacillati</taxon>
        <taxon>Bacillota</taxon>
        <taxon>Bacilli</taxon>
        <taxon>Bacillales</taxon>
        <taxon>Bacillaceae</taxon>
        <taxon>Mesobacillus</taxon>
    </lineage>
</organism>